<comment type="similarity">
    <text evidence="3 7">Belongs to the type-II 3-dehydroquinase family.</text>
</comment>
<dbReference type="SUPFAM" id="SSF52304">
    <property type="entry name" value="Type II 3-dehydroquinate dehydratase"/>
    <property type="match status" value="1"/>
</dbReference>
<reference evidence="11 12" key="1">
    <citation type="submission" date="2019-06" db="EMBL/GenBank/DDBJ databases">
        <title>Genome sequence of Ureibacillus terrenus.</title>
        <authorList>
            <person name="Maclea K.S."/>
            <person name="Simoes M."/>
        </authorList>
    </citation>
    <scope>NUCLEOTIDE SEQUENCE [LARGE SCALE GENOMIC DNA]</scope>
    <source>
        <strain evidence="11 12">ATCC BAA-384</strain>
    </source>
</reference>
<feature type="binding site" evidence="7 9">
    <location>
        <position position="74"/>
    </location>
    <ligand>
        <name>substrate</name>
    </ligand>
</feature>
<evidence type="ECO:0000256" key="3">
    <source>
        <dbReference type="ARBA" id="ARBA00011037"/>
    </source>
</evidence>
<comment type="subunit">
    <text evidence="4 7">Homododecamer.</text>
</comment>
<feature type="binding site" evidence="7 9">
    <location>
        <begin position="101"/>
        <end position="102"/>
    </location>
    <ligand>
        <name>substrate</name>
    </ligand>
</feature>
<evidence type="ECO:0000256" key="2">
    <source>
        <dbReference type="ARBA" id="ARBA00004902"/>
    </source>
</evidence>
<comment type="function">
    <text evidence="7">Catalyzes a trans-dehydration via an enolate intermediate.</text>
</comment>
<comment type="caution">
    <text evidence="11">The sequence shown here is derived from an EMBL/GenBank/DDBJ whole genome shotgun (WGS) entry which is preliminary data.</text>
</comment>
<dbReference type="OrthoDB" id="9790793at2"/>
<sequence length="142" mass="15910">MKILVLNGPNLNRLGKREPEIYGTETLEDVKERCAALAKEFDAEIEFKQSNHEGQLIDWIHEAEDKGIDGIVFNPGAYTHTSIALRDAIASVKVPVIEVHISNIHKREEFRHKSLLAPECVGQICGLGTFGYELALRKFLQG</sequence>
<proteinExistence type="inferred from homology"/>
<dbReference type="NCBIfam" id="NF003806">
    <property type="entry name" value="PRK05395.1-3"/>
    <property type="match status" value="1"/>
</dbReference>
<dbReference type="NCBIfam" id="NF003804">
    <property type="entry name" value="PRK05395.1-1"/>
    <property type="match status" value="1"/>
</dbReference>
<dbReference type="InterPro" id="IPR018509">
    <property type="entry name" value="DHquinase_II_CS"/>
</dbReference>
<name>A0A540V668_9BACL</name>
<evidence type="ECO:0000256" key="10">
    <source>
        <dbReference type="PIRSR" id="PIRSR001399-3"/>
    </source>
</evidence>
<comment type="catalytic activity">
    <reaction evidence="1 7">
        <text>3-dehydroquinate = 3-dehydroshikimate + H2O</text>
        <dbReference type="Rhea" id="RHEA:21096"/>
        <dbReference type="ChEBI" id="CHEBI:15377"/>
        <dbReference type="ChEBI" id="CHEBI:16630"/>
        <dbReference type="ChEBI" id="CHEBI:32364"/>
        <dbReference type="EC" id="4.2.1.10"/>
    </reaction>
</comment>
<dbReference type="Gene3D" id="3.40.50.9100">
    <property type="entry name" value="Dehydroquinase, class II"/>
    <property type="match status" value="1"/>
</dbReference>
<evidence type="ECO:0000256" key="5">
    <source>
        <dbReference type="ARBA" id="ARBA00012060"/>
    </source>
</evidence>
<keyword evidence="7" id="KW-0028">Amino-acid biosynthesis</keyword>
<dbReference type="HAMAP" id="MF_00169">
    <property type="entry name" value="AroQ"/>
    <property type="match status" value="1"/>
</dbReference>
<feature type="binding site" evidence="7 9">
    <location>
        <position position="111"/>
    </location>
    <ligand>
        <name>substrate</name>
    </ligand>
</feature>
<accession>A0A540V668</accession>
<feature type="site" description="Transition state stabilizer" evidence="7 10">
    <location>
        <position position="17"/>
    </location>
</feature>
<dbReference type="Pfam" id="PF01220">
    <property type="entry name" value="DHquinase_II"/>
    <property type="match status" value="1"/>
</dbReference>
<evidence type="ECO:0000256" key="4">
    <source>
        <dbReference type="ARBA" id="ARBA00011193"/>
    </source>
</evidence>
<dbReference type="EMBL" id="VIGD01000001">
    <property type="protein sequence ID" value="TQE92257.1"/>
    <property type="molecule type" value="Genomic_DNA"/>
</dbReference>
<comment type="pathway">
    <text evidence="2 7">Metabolic intermediate biosynthesis; chorismate biosynthesis; chorismate from D-erythrose 4-phosphate and phosphoenolpyruvate: step 3/7.</text>
</comment>
<dbReference type="EC" id="4.2.1.10" evidence="5 7"/>
<organism evidence="11 12">
    <name type="scientific">Ureibacillus terrenus</name>
    <dbReference type="NCBI Taxonomy" id="118246"/>
    <lineage>
        <taxon>Bacteria</taxon>
        <taxon>Bacillati</taxon>
        <taxon>Bacillota</taxon>
        <taxon>Bacilli</taxon>
        <taxon>Bacillales</taxon>
        <taxon>Caryophanaceae</taxon>
        <taxon>Ureibacillus</taxon>
    </lineage>
</organism>
<evidence type="ECO:0000313" key="11">
    <source>
        <dbReference type="EMBL" id="TQE92257.1"/>
    </source>
</evidence>
<dbReference type="InterPro" id="IPR001874">
    <property type="entry name" value="DHquinase_II"/>
</dbReference>
<evidence type="ECO:0000256" key="6">
    <source>
        <dbReference type="ARBA" id="ARBA00023239"/>
    </source>
</evidence>
<keyword evidence="7" id="KW-0057">Aromatic amino acid biosynthesis</keyword>
<dbReference type="NCBIfam" id="TIGR01088">
    <property type="entry name" value="aroQ"/>
    <property type="match status" value="1"/>
</dbReference>
<dbReference type="GO" id="GO:0008652">
    <property type="term" value="P:amino acid biosynthetic process"/>
    <property type="evidence" value="ECO:0007669"/>
    <property type="project" value="UniProtKB-KW"/>
</dbReference>
<dbReference type="GO" id="GO:0009073">
    <property type="term" value="P:aromatic amino acid family biosynthetic process"/>
    <property type="evidence" value="ECO:0007669"/>
    <property type="project" value="UniProtKB-KW"/>
</dbReference>
<dbReference type="PANTHER" id="PTHR21272">
    <property type="entry name" value="CATABOLIC 3-DEHYDROQUINASE"/>
    <property type="match status" value="1"/>
</dbReference>
<evidence type="ECO:0000256" key="9">
    <source>
        <dbReference type="PIRSR" id="PIRSR001399-2"/>
    </source>
</evidence>
<keyword evidence="6 7" id="KW-0456">Lyase</keyword>
<dbReference type="AlphaFoldDB" id="A0A540V668"/>
<dbReference type="NCBIfam" id="NF003805">
    <property type="entry name" value="PRK05395.1-2"/>
    <property type="match status" value="1"/>
</dbReference>
<feature type="active site" description="Proton acceptor" evidence="7 8">
    <location>
        <position position="22"/>
    </location>
</feature>
<evidence type="ECO:0000256" key="7">
    <source>
        <dbReference type="HAMAP-Rule" id="MF_00169"/>
    </source>
</evidence>
<dbReference type="Proteomes" id="UP000315753">
    <property type="component" value="Unassembled WGS sequence"/>
</dbReference>
<feature type="active site" description="Proton donor" evidence="7 8">
    <location>
        <position position="100"/>
    </location>
</feature>
<dbReference type="GO" id="GO:0003855">
    <property type="term" value="F:3-dehydroquinate dehydratase activity"/>
    <property type="evidence" value="ECO:0007669"/>
    <property type="project" value="UniProtKB-UniRule"/>
</dbReference>
<dbReference type="PANTHER" id="PTHR21272:SF3">
    <property type="entry name" value="CATABOLIC 3-DEHYDROQUINASE"/>
    <property type="match status" value="1"/>
</dbReference>
<protein>
    <recommendedName>
        <fullName evidence="5 7">3-dehydroquinate dehydratase</fullName>
        <shortName evidence="7">3-dehydroquinase</shortName>
        <ecNumber evidence="5 7">4.2.1.10</ecNumber>
    </recommendedName>
    <alternativeName>
        <fullName evidence="7">Type II DHQase</fullName>
    </alternativeName>
</protein>
<dbReference type="CDD" id="cd00466">
    <property type="entry name" value="DHQase_II"/>
    <property type="match status" value="1"/>
</dbReference>
<dbReference type="NCBIfam" id="NF003807">
    <property type="entry name" value="PRK05395.1-4"/>
    <property type="match status" value="1"/>
</dbReference>
<dbReference type="PROSITE" id="PS01029">
    <property type="entry name" value="DEHYDROQUINASE_II"/>
    <property type="match status" value="1"/>
</dbReference>
<feature type="binding site" evidence="7 9">
    <location>
        <position position="80"/>
    </location>
    <ligand>
        <name>substrate</name>
    </ligand>
</feature>
<evidence type="ECO:0000256" key="1">
    <source>
        <dbReference type="ARBA" id="ARBA00001864"/>
    </source>
</evidence>
<feature type="binding site" evidence="7 9">
    <location>
        <position position="87"/>
    </location>
    <ligand>
        <name>substrate</name>
    </ligand>
</feature>
<evidence type="ECO:0000256" key="8">
    <source>
        <dbReference type="PIRSR" id="PIRSR001399-1"/>
    </source>
</evidence>
<keyword evidence="12" id="KW-1185">Reference proteome</keyword>
<dbReference type="PIRSF" id="PIRSF001399">
    <property type="entry name" value="DHquinase_II"/>
    <property type="match status" value="1"/>
</dbReference>
<evidence type="ECO:0000313" key="12">
    <source>
        <dbReference type="Proteomes" id="UP000315753"/>
    </source>
</evidence>
<dbReference type="GO" id="GO:0009423">
    <property type="term" value="P:chorismate biosynthetic process"/>
    <property type="evidence" value="ECO:0007669"/>
    <property type="project" value="UniProtKB-UniRule"/>
</dbReference>
<dbReference type="GO" id="GO:0019631">
    <property type="term" value="P:quinate catabolic process"/>
    <property type="evidence" value="ECO:0007669"/>
    <property type="project" value="TreeGrafter"/>
</dbReference>
<dbReference type="RefSeq" id="WP_141600809.1">
    <property type="nucleotide sequence ID" value="NZ_JARMSB010000004.1"/>
</dbReference>
<dbReference type="InterPro" id="IPR036441">
    <property type="entry name" value="DHquinase_II_sf"/>
</dbReference>
<gene>
    <name evidence="7 11" type="primary">aroQ</name>
    <name evidence="11" type="ORF">FKZ59_00695</name>
</gene>
<dbReference type="UniPathway" id="UPA00053">
    <property type="reaction ID" value="UER00086"/>
</dbReference>